<dbReference type="PROSITE" id="PS50850">
    <property type="entry name" value="MFS"/>
    <property type="match status" value="1"/>
</dbReference>
<keyword evidence="5 6" id="KW-0472">Membrane</keyword>
<dbReference type="AlphaFoldDB" id="A0A4P6JI33"/>
<dbReference type="SUPFAM" id="SSF103473">
    <property type="entry name" value="MFS general substrate transporter"/>
    <property type="match status" value="1"/>
</dbReference>
<feature type="transmembrane region" description="Helical" evidence="6">
    <location>
        <begin position="248"/>
        <end position="268"/>
    </location>
</feature>
<comment type="subcellular location">
    <subcellularLocation>
        <location evidence="1">Cell membrane</location>
        <topology evidence="1">Multi-pass membrane protein</topology>
    </subcellularLocation>
</comment>
<evidence type="ECO:0000256" key="5">
    <source>
        <dbReference type="ARBA" id="ARBA00023136"/>
    </source>
</evidence>
<feature type="transmembrane region" description="Helical" evidence="6">
    <location>
        <begin position="432"/>
        <end position="455"/>
    </location>
</feature>
<feature type="transmembrane region" description="Helical" evidence="6">
    <location>
        <begin position="353"/>
        <end position="373"/>
    </location>
</feature>
<evidence type="ECO:0000256" key="6">
    <source>
        <dbReference type="SAM" id="Phobius"/>
    </source>
</evidence>
<dbReference type="InterPro" id="IPR011701">
    <property type="entry name" value="MFS"/>
</dbReference>
<dbReference type="RefSeq" id="WP_129885212.1">
    <property type="nucleotide sequence ID" value="NZ_CP035758.1"/>
</dbReference>
<evidence type="ECO:0000256" key="1">
    <source>
        <dbReference type="ARBA" id="ARBA00004651"/>
    </source>
</evidence>
<dbReference type="PANTHER" id="PTHR23505">
    <property type="entry name" value="SPINSTER"/>
    <property type="match status" value="1"/>
</dbReference>
<evidence type="ECO:0000256" key="4">
    <source>
        <dbReference type="ARBA" id="ARBA00022989"/>
    </source>
</evidence>
<feature type="transmembrane region" description="Helical" evidence="6">
    <location>
        <begin position="288"/>
        <end position="307"/>
    </location>
</feature>
<evidence type="ECO:0000313" key="8">
    <source>
        <dbReference type="EMBL" id="QBD74613.1"/>
    </source>
</evidence>
<keyword evidence="9" id="KW-1185">Reference proteome</keyword>
<feature type="transmembrane region" description="Helical" evidence="6">
    <location>
        <begin position="385"/>
        <end position="412"/>
    </location>
</feature>
<feature type="transmembrane region" description="Helical" evidence="6">
    <location>
        <begin position="63"/>
        <end position="84"/>
    </location>
</feature>
<sequence>MHHEGDAPKIASLSGARREDKLGNSYAYYIFALLFCINFFYYFDRYLLAGAANNIARELHFGIEGIGYLASAYLIFSTFGIIPLGMWADRTARRNIIALCVAIWGLSAIATGLTWSLGTLFFWRVIGGIGEAGYGPASEVLISDFFGQSRSMRMLSWWSIASLLGFMLGTILGGALGGEGRWRWAFLLTGVIGLALAGLIWRIREPADTGQSTEGVPQHKQVRERTSLVESLCSFLTGWLSLLRIKSLLIVIIMQGGAWFVLYSTGIYLPTLLQQSDLFGLSSADAGLVSGLVGASAGIAGTLLGGYTTELCSRRWSGAGLLIGGIAFLLSIPCMVGSILIGLNGHDLVISSALRFLVSLLLNVFEGVVLAVVQEIVPTAQRASALATFSLIATLLGEAFSSPLIGIVATVIDPTHGQHFLQARAGYELGMALIYTCVPALLIAGLAGLLGARLVKADKVTAQKPC</sequence>
<protein>
    <submittedName>
        <fullName evidence="8">MFS transporter</fullName>
    </submittedName>
</protein>
<evidence type="ECO:0000313" key="9">
    <source>
        <dbReference type="Proteomes" id="UP000290365"/>
    </source>
</evidence>
<feature type="transmembrane region" description="Helical" evidence="6">
    <location>
        <begin position="319"/>
        <end position="341"/>
    </location>
</feature>
<dbReference type="Proteomes" id="UP000290365">
    <property type="component" value="Chromosome"/>
</dbReference>
<evidence type="ECO:0000256" key="2">
    <source>
        <dbReference type="ARBA" id="ARBA00022448"/>
    </source>
</evidence>
<feature type="transmembrane region" description="Helical" evidence="6">
    <location>
        <begin position="96"/>
        <end position="115"/>
    </location>
</feature>
<gene>
    <name evidence="8" type="ORF">EPA93_00840</name>
</gene>
<organism evidence="8 9">
    <name type="scientific">Ktedonosporobacter rubrisoli</name>
    <dbReference type="NCBI Taxonomy" id="2509675"/>
    <lineage>
        <taxon>Bacteria</taxon>
        <taxon>Bacillati</taxon>
        <taxon>Chloroflexota</taxon>
        <taxon>Ktedonobacteria</taxon>
        <taxon>Ktedonobacterales</taxon>
        <taxon>Ktedonosporobacteraceae</taxon>
        <taxon>Ktedonosporobacter</taxon>
    </lineage>
</organism>
<name>A0A4P6JI33_KTERU</name>
<dbReference type="EMBL" id="CP035758">
    <property type="protein sequence ID" value="QBD74613.1"/>
    <property type="molecule type" value="Genomic_DNA"/>
</dbReference>
<dbReference type="InterPro" id="IPR020846">
    <property type="entry name" value="MFS_dom"/>
</dbReference>
<proteinExistence type="predicted"/>
<keyword evidence="2" id="KW-0813">Transport</keyword>
<dbReference type="Gene3D" id="1.20.1250.20">
    <property type="entry name" value="MFS general substrate transporter like domains"/>
    <property type="match status" value="1"/>
</dbReference>
<evidence type="ECO:0000259" key="7">
    <source>
        <dbReference type="PROSITE" id="PS50850"/>
    </source>
</evidence>
<evidence type="ECO:0000256" key="3">
    <source>
        <dbReference type="ARBA" id="ARBA00022692"/>
    </source>
</evidence>
<dbReference type="InterPro" id="IPR044770">
    <property type="entry name" value="MFS_spinster-like"/>
</dbReference>
<feature type="transmembrane region" description="Helical" evidence="6">
    <location>
        <begin position="154"/>
        <end position="176"/>
    </location>
</feature>
<feature type="domain" description="Major facilitator superfamily (MFS) profile" evidence="7">
    <location>
        <begin position="30"/>
        <end position="456"/>
    </location>
</feature>
<dbReference type="Pfam" id="PF07690">
    <property type="entry name" value="MFS_1"/>
    <property type="match status" value="1"/>
</dbReference>
<dbReference type="GO" id="GO:0005886">
    <property type="term" value="C:plasma membrane"/>
    <property type="evidence" value="ECO:0007669"/>
    <property type="project" value="UniProtKB-SubCell"/>
</dbReference>
<dbReference type="GO" id="GO:0022857">
    <property type="term" value="F:transmembrane transporter activity"/>
    <property type="evidence" value="ECO:0007669"/>
    <property type="project" value="InterPro"/>
</dbReference>
<feature type="transmembrane region" description="Helical" evidence="6">
    <location>
        <begin position="121"/>
        <end position="142"/>
    </location>
</feature>
<keyword evidence="3 6" id="KW-0812">Transmembrane</keyword>
<dbReference type="CDD" id="cd17328">
    <property type="entry name" value="MFS_spinster_like"/>
    <property type="match status" value="1"/>
</dbReference>
<dbReference type="InterPro" id="IPR036259">
    <property type="entry name" value="MFS_trans_sf"/>
</dbReference>
<feature type="transmembrane region" description="Helical" evidence="6">
    <location>
        <begin position="182"/>
        <end position="201"/>
    </location>
</feature>
<feature type="transmembrane region" description="Helical" evidence="6">
    <location>
        <begin position="26"/>
        <end position="43"/>
    </location>
</feature>
<dbReference type="OrthoDB" id="142423at2"/>
<reference evidence="8 9" key="1">
    <citation type="submission" date="2019-01" db="EMBL/GenBank/DDBJ databases">
        <title>Ktedonosporobacter rubrisoli SCAWS-G2.</title>
        <authorList>
            <person name="Huang Y."/>
            <person name="Yan B."/>
        </authorList>
    </citation>
    <scope>NUCLEOTIDE SEQUENCE [LARGE SCALE GENOMIC DNA]</scope>
    <source>
        <strain evidence="8 9">SCAWS-G2</strain>
    </source>
</reference>
<dbReference type="KEGG" id="kbs:EPA93_00840"/>
<keyword evidence="4 6" id="KW-1133">Transmembrane helix</keyword>
<accession>A0A4P6JI33</accession>
<dbReference type="PANTHER" id="PTHR23505:SF79">
    <property type="entry name" value="PROTEIN SPINSTER"/>
    <property type="match status" value="1"/>
</dbReference>